<keyword evidence="6" id="KW-1185">Reference proteome</keyword>
<keyword evidence="1" id="KW-0597">Phosphoprotein</keyword>
<evidence type="ECO:0000256" key="3">
    <source>
        <dbReference type="ARBA" id="ARBA00022679"/>
    </source>
</evidence>
<dbReference type="EMBL" id="JBBJCI010000037">
    <property type="protein sequence ID" value="KAK7250310.1"/>
    <property type="molecule type" value="Genomic_DNA"/>
</dbReference>
<dbReference type="InterPro" id="IPR029063">
    <property type="entry name" value="SAM-dependent_MTases_sf"/>
</dbReference>
<dbReference type="PANTHER" id="PTHR32183:SF6">
    <property type="entry name" value="CYSTEINE SULFINATE DESULFINASE_CYSTEINE DESULFURASE AND RELATED ENZYMES"/>
    <property type="match status" value="1"/>
</dbReference>
<dbReference type="GO" id="GO:0032259">
    <property type="term" value="P:methylation"/>
    <property type="evidence" value="ECO:0007669"/>
    <property type="project" value="UniProtKB-KW"/>
</dbReference>
<dbReference type="PANTHER" id="PTHR32183">
    <property type="match status" value="1"/>
</dbReference>
<dbReference type="InterPro" id="IPR008854">
    <property type="entry name" value="TPMT"/>
</dbReference>
<dbReference type="Pfam" id="PF05724">
    <property type="entry name" value="TPMT"/>
    <property type="match status" value="1"/>
</dbReference>
<accession>A0ABR1GAR5</accession>
<evidence type="ECO:0000256" key="4">
    <source>
        <dbReference type="ARBA" id="ARBA00022691"/>
    </source>
</evidence>
<keyword evidence="3" id="KW-0808">Transferase</keyword>
<evidence type="ECO:0000313" key="6">
    <source>
        <dbReference type="Proteomes" id="UP001363151"/>
    </source>
</evidence>
<dbReference type="Proteomes" id="UP001363151">
    <property type="component" value="Unassembled WGS sequence"/>
</dbReference>
<organism evidence="5 6">
    <name type="scientific">Aureococcus anophagefferens</name>
    <name type="common">Harmful bloom alga</name>
    <dbReference type="NCBI Taxonomy" id="44056"/>
    <lineage>
        <taxon>Eukaryota</taxon>
        <taxon>Sar</taxon>
        <taxon>Stramenopiles</taxon>
        <taxon>Ochrophyta</taxon>
        <taxon>Pelagophyceae</taxon>
        <taxon>Pelagomonadales</taxon>
        <taxon>Pelagomonadaceae</taxon>
        <taxon>Aureococcus</taxon>
    </lineage>
</organism>
<comment type="caution">
    <text evidence="5">The sequence shown here is derived from an EMBL/GenBank/DDBJ whole genome shotgun (WGS) entry which is preliminary data.</text>
</comment>
<dbReference type="CDD" id="cd02440">
    <property type="entry name" value="AdoMet_MTases"/>
    <property type="match status" value="1"/>
</dbReference>
<keyword evidence="2 5" id="KW-0489">Methyltransferase</keyword>
<reference evidence="5 6" key="1">
    <citation type="submission" date="2024-03" db="EMBL/GenBank/DDBJ databases">
        <title>Aureococcus anophagefferens CCMP1851 and Kratosvirus quantuckense: Draft genome of a second virus-susceptible host strain in the model system.</title>
        <authorList>
            <person name="Chase E."/>
            <person name="Truchon A.R."/>
            <person name="Schepens W."/>
            <person name="Wilhelm S.W."/>
        </authorList>
    </citation>
    <scope>NUCLEOTIDE SEQUENCE [LARGE SCALE GENOMIC DNA]</scope>
    <source>
        <strain evidence="5 6">CCMP1851</strain>
    </source>
</reference>
<dbReference type="GO" id="GO:0008168">
    <property type="term" value="F:methyltransferase activity"/>
    <property type="evidence" value="ECO:0007669"/>
    <property type="project" value="UniProtKB-KW"/>
</dbReference>
<dbReference type="Gene3D" id="3.40.50.150">
    <property type="entry name" value="Vaccinia Virus protein VP39"/>
    <property type="match status" value="1"/>
</dbReference>
<evidence type="ECO:0000256" key="2">
    <source>
        <dbReference type="ARBA" id="ARBA00022603"/>
    </source>
</evidence>
<evidence type="ECO:0000313" key="5">
    <source>
        <dbReference type="EMBL" id="KAK7250310.1"/>
    </source>
</evidence>
<sequence>MSHAGASPHWERMWKGGLPKGAAFDCGEASPSLVSELRSVPAPKPGARALVPGCGRAYDALALARHGFDAVVAVDLSPSAVAAAKAELASTGDAAASKVELVCADFFALDEKTPYDLVWDATFLCALSPSVRAKWAAKHRALLAPGGSLITCVFPICDKAGGPPYAMSKPLVAGLLEPAGFAKVRERDCGPGDKHTAGGASLGGPGTAVVAWTK</sequence>
<name>A0ABR1GAR5_AURAN</name>
<gene>
    <name evidence="5" type="ORF">SO694_00007324</name>
</gene>
<evidence type="ECO:0000256" key="1">
    <source>
        <dbReference type="ARBA" id="ARBA00022553"/>
    </source>
</evidence>
<dbReference type="SUPFAM" id="SSF53335">
    <property type="entry name" value="S-adenosyl-L-methionine-dependent methyltransferases"/>
    <property type="match status" value="1"/>
</dbReference>
<keyword evidence="4" id="KW-0949">S-adenosyl-L-methionine</keyword>
<proteinExistence type="predicted"/>
<protein>
    <submittedName>
        <fullName evidence="5">Thiol methyltransferase</fullName>
    </submittedName>
</protein>
<dbReference type="PROSITE" id="PS51585">
    <property type="entry name" value="SAM_MT_TPMT"/>
    <property type="match status" value="1"/>
</dbReference>